<keyword evidence="2 4" id="KW-0378">Hydrolase</keyword>
<dbReference type="RefSeq" id="WP_104057714.1">
    <property type="nucleotide sequence ID" value="NZ_PREZ01000003.1"/>
</dbReference>
<dbReference type="InterPro" id="IPR020084">
    <property type="entry name" value="NUDIX_hydrolase_CS"/>
</dbReference>
<dbReference type="GO" id="GO:0016787">
    <property type="term" value="F:hydrolase activity"/>
    <property type="evidence" value="ECO:0007669"/>
    <property type="project" value="UniProtKB-KW"/>
</dbReference>
<proteinExistence type="predicted"/>
<evidence type="ECO:0000313" key="5">
    <source>
        <dbReference type="Proteomes" id="UP000239047"/>
    </source>
</evidence>
<keyword evidence="5" id="KW-1185">Reference proteome</keyword>
<dbReference type="PROSITE" id="PS51462">
    <property type="entry name" value="NUDIX"/>
    <property type="match status" value="1"/>
</dbReference>
<dbReference type="PANTHER" id="PTHR43046:SF14">
    <property type="entry name" value="MUTT_NUDIX FAMILY PROTEIN"/>
    <property type="match status" value="1"/>
</dbReference>
<evidence type="ECO:0000256" key="1">
    <source>
        <dbReference type="ARBA" id="ARBA00001946"/>
    </source>
</evidence>
<evidence type="ECO:0000313" key="4">
    <source>
        <dbReference type="EMBL" id="PPA70965.1"/>
    </source>
</evidence>
<dbReference type="Proteomes" id="UP000239047">
    <property type="component" value="Unassembled WGS sequence"/>
</dbReference>
<evidence type="ECO:0000256" key="2">
    <source>
        <dbReference type="ARBA" id="ARBA00022801"/>
    </source>
</evidence>
<dbReference type="Gene3D" id="3.90.79.10">
    <property type="entry name" value="Nucleoside Triphosphate Pyrophosphohydrolase"/>
    <property type="match status" value="1"/>
</dbReference>
<dbReference type="PROSITE" id="PS00893">
    <property type="entry name" value="NUDIX_BOX"/>
    <property type="match status" value="1"/>
</dbReference>
<gene>
    <name evidence="4" type="ORF">C4B60_09280</name>
</gene>
<comment type="cofactor">
    <cofactor evidence="1">
        <name>Mg(2+)</name>
        <dbReference type="ChEBI" id="CHEBI:18420"/>
    </cofactor>
</comment>
<evidence type="ECO:0000259" key="3">
    <source>
        <dbReference type="PROSITE" id="PS51462"/>
    </source>
</evidence>
<dbReference type="OrthoDB" id="9804442at2"/>
<comment type="caution">
    <text evidence="4">The sequence shown here is derived from an EMBL/GenBank/DDBJ whole genome shotgun (WGS) entry which is preliminary data.</text>
</comment>
<dbReference type="SUPFAM" id="SSF55811">
    <property type="entry name" value="Nudix"/>
    <property type="match status" value="1"/>
</dbReference>
<dbReference type="InterPro" id="IPR000086">
    <property type="entry name" value="NUDIX_hydrolase_dom"/>
</dbReference>
<dbReference type="Pfam" id="PF00293">
    <property type="entry name" value="NUDIX"/>
    <property type="match status" value="1"/>
</dbReference>
<dbReference type="PANTHER" id="PTHR43046">
    <property type="entry name" value="GDP-MANNOSE MANNOSYL HYDROLASE"/>
    <property type="match status" value="1"/>
</dbReference>
<dbReference type="CDD" id="cd04688">
    <property type="entry name" value="NUDIX_Hydrolase"/>
    <property type="match status" value="1"/>
</dbReference>
<accession>A0A2S5GDG4</accession>
<sequence>MDSTFEIGKTVFNYRVAGVLIKNNHILLHRQGNDTYWALPGGRVQVKEDSKTAVEREMEEELGVEVKAERLLWMTENFFQYREQDFHEIGLYYALSSSQLLVKEEEFFGEEGERLVYRWVPLNELHEMNVKPSFLKDKLIDLPASTKHLIINDYK</sequence>
<organism evidence="4 5">
    <name type="scientific">Jeotgalibacillus proteolyticus</name>
    <dbReference type="NCBI Taxonomy" id="2082395"/>
    <lineage>
        <taxon>Bacteria</taxon>
        <taxon>Bacillati</taxon>
        <taxon>Bacillota</taxon>
        <taxon>Bacilli</taxon>
        <taxon>Bacillales</taxon>
        <taxon>Caryophanaceae</taxon>
        <taxon>Jeotgalibacillus</taxon>
    </lineage>
</organism>
<reference evidence="4 5" key="1">
    <citation type="submission" date="2018-02" db="EMBL/GenBank/DDBJ databases">
        <title>Jeotgalibacillus proteolyticum sp. nov. a protease producing bacterium isolated from ocean sediments of Laizhou Bay.</title>
        <authorList>
            <person name="Li Y."/>
        </authorList>
    </citation>
    <scope>NUCLEOTIDE SEQUENCE [LARGE SCALE GENOMIC DNA]</scope>
    <source>
        <strain evidence="4 5">22-7</strain>
    </source>
</reference>
<feature type="domain" description="Nudix hydrolase" evidence="3">
    <location>
        <begin position="2"/>
        <end position="142"/>
    </location>
</feature>
<name>A0A2S5GDG4_9BACL</name>
<dbReference type="InterPro" id="IPR015797">
    <property type="entry name" value="NUDIX_hydrolase-like_dom_sf"/>
</dbReference>
<dbReference type="EMBL" id="PREZ01000003">
    <property type="protein sequence ID" value="PPA70965.1"/>
    <property type="molecule type" value="Genomic_DNA"/>
</dbReference>
<dbReference type="AlphaFoldDB" id="A0A2S5GDG4"/>
<protein>
    <submittedName>
        <fullName evidence="4">NUDIX hydrolase</fullName>
    </submittedName>
</protein>